<reference evidence="9 10" key="1">
    <citation type="submission" date="2020-03" db="EMBL/GenBank/DDBJ databases">
        <title>WGS of the type strain of Planosporangium spp.</title>
        <authorList>
            <person name="Thawai C."/>
        </authorList>
    </citation>
    <scope>NUCLEOTIDE SEQUENCE [LARGE SCALE GENOMIC DNA]</scope>
    <source>
        <strain evidence="9 10">TBRC 5610</strain>
    </source>
</reference>
<evidence type="ECO:0000256" key="3">
    <source>
        <dbReference type="ARBA" id="ARBA00022448"/>
    </source>
</evidence>
<dbReference type="Gene3D" id="3.40.50.300">
    <property type="entry name" value="P-loop containing nucleotide triphosphate hydrolases"/>
    <property type="match status" value="1"/>
</dbReference>
<sequence length="370" mass="39940">MRLSRETPTFVGTRGPRRSWSWPIENGVVVAVAPVLDISDLTVEFDTPEGTVRAVDHVSYSVDAGETLAVVGETGCGKSVTVLAALGLLGAGRIVSGAVTFGGADLLDMPAKKRRRLLGHDLTMVFQNPMTALNPVMTVGRQVAETLLVHEPKMSRGTARDRAIELLAMVGVPQPDVRYNQYPHEFSGGMCQRVVIAMAIANKPRLIVADEPTTAVDVTIQAQLLDLLRVAREETGAAVVMITHDLGVVAEVAERVAVMYAGRVVEMAPVEQIFRSPRHPYTVGLLSCLPRLDRDVSELIPIPGAPPDLRDVARGCPFEPRCEMSAARSACQNTRPPLMPADPNSVSACHFVDEVESWARARRGNVEEAA</sequence>
<protein>
    <submittedName>
        <fullName evidence="9">ABC transporter ATP-binding protein</fullName>
    </submittedName>
</protein>
<keyword evidence="3" id="KW-0813">Transport</keyword>
<dbReference type="Pfam" id="PF00005">
    <property type="entry name" value="ABC_tran"/>
    <property type="match status" value="1"/>
</dbReference>
<gene>
    <name evidence="9" type="ORF">HC031_24880</name>
</gene>
<dbReference type="GO" id="GO:0005524">
    <property type="term" value="F:ATP binding"/>
    <property type="evidence" value="ECO:0007669"/>
    <property type="project" value="UniProtKB-KW"/>
</dbReference>
<dbReference type="InterPro" id="IPR013563">
    <property type="entry name" value="Oligopep_ABC_C"/>
</dbReference>
<dbReference type="PANTHER" id="PTHR43297">
    <property type="entry name" value="OLIGOPEPTIDE TRANSPORT ATP-BINDING PROTEIN APPD"/>
    <property type="match status" value="1"/>
</dbReference>
<dbReference type="PANTHER" id="PTHR43297:SF2">
    <property type="entry name" value="DIPEPTIDE TRANSPORT ATP-BINDING PROTEIN DPPD"/>
    <property type="match status" value="1"/>
</dbReference>
<dbReference type="InterPro" id="IPR003439">
    <property type="entry name" value="ABC_transporter-like_ATP-bd"/>
</dbReference>
<dbReference type="SUPFAM" id="SSF52540">
    <property type="entry name" value="P-loop containing nucleoside triphosphate hydrolases"/>
    <property type="match status" value="1"/>
</dbReference>
<organism evidence="9 10">
    <name type="scientific">Planosporangium thailandense</name>
    <dbReference type="NCBI Taxonomy" id="765197"/>
    <lineage>
        <taxon>Bacteria</taxon>
        <taxon>Bacillati</taxon>
        <taxon>Actinomycetota</taxon>
        <taxon>Actinomycetes</taxon>
        <taxon>Micromonosporales</taxon>
        <taxon>Micromonosporaceae</taxon>
        <taxon>Planosporangium</taxon>
    </lineage>
</organism>
<dbReference type="Pfam" id="PF08352">
    <property type="entry name" value="oligo_HPY"/>
    <property type="match status" value="1"/>
</dbReference>
<dbReference type="PROSITE" id="PS00211">
    <property type="entry name" value="ABC_TRANSPORTER_1"/>
    <property type="match status" value="1"/>
</dbReference>
<keyword evidence="10" id="KW-1185">Reference proteome</keyword>
<dbReference type="Proteomes" id="UP000722989">
    <property type="component" value="Unassembled WGS sequence"/>
</dbReference>
<accession>A0ABX0Y4B3</accession>
<dbReference type="InterPro" id="IPR027417">
    <property type="entry name" value="P-loop_NTPase"/>
</dbReference>
<evidence type="ECO:0000313" key="10">
    <source>
        <dbReference type="Proteomes" id="UP000722989"/>
    </source>
</evidence>
<comment type="similarity">
    <text evidence="2">Belongs to the ABC transporter superfamily.</text>
</comment>
<dbReference type="EMBL" id="JAATVY010000023">
    <property type="protein sequence ID" value="NJC72926.1"/>
    <property type="molecule type" value="Genomic_DNA"/>
</dbReference>
<evidence type="ECO:0000256" key="7">
    <source>
        <dbReference type="ARBA" id="ARBA00023136"/>
    </source>
</evidence>
<proteinExistence type="inferred from homology"/>
<dbReference type="InterPro" id="IPR017871">
    <property type="entry name" value="ABC_transporter-like_CS"/>
</dbReference>
<keyword evidence="4" id="KW-1003">Cell membrane</keyword>
<dbReference type="InterPro" id="IPR003593">
    <property type="entry name" value="AAA+_ATPase"/>
</dbReference>
<keyword evidence="5" id="KW-0547">Nucleotide-binding</keyword>
<evidence type="ECO:0000256" key="1">
    <source>
        <dbReference type="ARBA" id="ARBA00004202"/>
    </source>
</evidence>
<evidence type="ECO:0000256" key="6">
    <source>
        <dbReference type="ARBA" id="ARBA00022840"/>
    </source>
</evidence>
<evidence type="ECO:0000313" key="9">
    <source>
        <dbReference type="EMBL" id="NJC72926.1"/>
    </source>
</evidence>
<dbReference type="SMART" id="SM00382">
    <property type="entry name" value="AAA"/>
    <property type="match status" value="1"/>
</dbReference>
<keyword evidence="6 9" id="KW-0067">ATP-binding</keyword>
<dbReference type="InterPro" id="IPR050388">
    <property type="entry name" value="ABC_Ni/Peptide_Import"/>
</dbReference>
<dbReference type="PROSITE" id="PS50893">
    <property type="entry name" value="ABC_TRANSPORTER_2"/>
    <property type="match status" value="1"/>
</dbReference>
<comment type="subcellular location">
    <subcellularLocation>
        <location evidence="1">Cell membrane</location>
        <topology evidence="1">Peripheral membrane protein</topology>
    </subcellularLocation>
</comment>
<evidence type="ECO:0000259" key="8">
    <source>
        <dbReference type="PROSITE" id="PS50893"/>
    </source>
</evidence>
<name>A0ABX0Y4B3_9ACTN</name>
<evidence type="ECO:0000256" key="5">
    <source>
        <dbReference type="ARBA" id="ARBA00022741"/>
    </source>
</evidence>
<feature type="domain" description="ABC transporter" evidence="8">
    <location>
        <begin position="36"/>
        <end position="286"/>
    </location>
</feature>
<evidence type="ECO:0000256" key="4">
    <source>
        <dbReference type="ARBA" id="ARBA00022475"/>
    </source>
</evidence>
<keyword evidence="7" id="KW-0472">Membrane</keyword>
<comment type="caution">
    <text evidence="9">The sequence shown here is derived from an EMBL/GenBank/DDBJ whole genome shotgun (WGS) entry which is preliminary data.</text>
</comment>
<evidence type="ECO:0000256" key="2">
    <source>
        <dbReference type="ARBA" id="ARBA00005417"/>
    </source>
</evidence>
<dbReference type="NCBIfam" id="TIGR01727">
    <property type="entry name" value="oligo_HPY"/>
    <property type="match status" value="1"/>
</dbReference>
<dbReference type="CDD" id="cd03257">
    <property type="entry name" value="ABC_NikE_OppD_transporters"/>
    <property type="match status" value="1"/>
</dbReference>